<evidence type="ECO:0000313" key="2">
    <source>
        <dbReference type="EMBL" id="GJT54137.1"/>
    </source>
</evidence>
<keyword evidence="3" id="KW-1185">Reference proteome</keyword>
<evidence type="ECO:0000256" key="1">
    <source>
        <dbReference type="SAM" id="MobiDB-lite"/>
    </source>
</evidence>
<reference evidence="2" key="1">
    <citation type="journal article" date="2022" name="Int. J. Mol. Sci.">
        <title>Draft Genome of Tanacetum Coccineum: Genomic Comparison of Closely Related Tanacetum-Family Plants.</title>
        <authorList>
            <person name="Yamashiro T."/>
            <person name="Shiraishi A."/>
            <person name="Nakayama K."/>
            <person name="Satake H."/>
        </authorList>
    </citation>
    <scope>NUCLEOTIDE SEQUENCE</scope>
</reference>
<feature type="region of interest" description="Disordered" evidence="1">
    <location>
        <begin position="19"/>
        <end position="54"/>
    </location>
</feature>
<feature type="compositionally biased region" description="Basic and acidic residues" evidence="1">
    <location>
        <begin position="33"/>
        <end position="54"/>
    </location>
</feature>
<reference evidence="2" key="2">
    <citation type="submission" date="2022-01" db="EMBL/GenBank/DDBJ databases">
        <authorList>
            <person name="Yamashiro T."/>
            <person name="Shiraishi A."/>
            <person name="Satake H."/>
            <person name="Nakayama K."/>
        </authorList>
    </citation>
    <scope>NUCLEOTIDE SEQUENCE</scope>
</reference>
<dbReference type="EMBL" id="BQNB010016647">
    <property type="protein sequence ID" value="GJT54137.1"/>
    <property type="molecule type" value="Genomic_DNA"/>
</dbReference>
<proteinExistence type="predicted"/>
<gene>
    <name evidence="2" type="ORF">Tco_0989191</name>
</gene>
<dbReference type="Proteomes" id="UP001151760">
    <property type="component" value="Unassembled WGS sequence"/>
</dbReference>
<comment type="caution">
    <text evidence="2">The sequence shown here is derived from an EMBL/GenBank/DDBJ whole genome shotgun (WGS) entry which is preliminary data.</text>
</comment>
<organism evidence="2 3">
    <name type="scientific">Tanacetum coccineum</name>
    <dbReference type="NCBI Taxonomy" id="301880"/>
    <lineage>
        <taxon>Eukaryota</taxon>
        <taxon>Viridiplantae</taxon>
        <taxon>Streptophyta</taxon>
        <taxon>Embryophyta</taxon>
        <taxon>Tracheophyta</taxon>
        <taxon>Spermatophyta</taxon>
        <taxon>Magnoliopsida</taxon>
        <taxon>eudicotyledons</taxon>
        <taxon>Gunneridae</taxon>
        <taxon>Pentapetalae</taxon>
        <taxon>asterids</taxon>
        <taxon>campanulids</taxon>
        <taxon>Asterales</taxon>
        <taxon>Asteraceae</taxon>
        <taxon>Asteroideae</taxon>
        <taxon>Anthemideae</taxon>
        <taxon>Anthemidinae</taxon>
        <taxon>Tanacetum</taxon>
    </lineage>
</organism>
<evidence type="ECO:0000313" key="3">
    <source>
        <dbReference type="Proteomes" id="UP001151760"/>
    </source>
</evidence>
<sequence>MSSLKTLIKQHNEKSETLIKPIRLTFGDEEEGDKAKSGGKRTEEEKDGDLQKPYKEEVNHLSLDALTKQPKKILATKLQLQLPPCPTMIETLKKENLDRYCDYHEEKGHYTNDCYKLKRQLEAALKSGNLGHLVKDVRQ</sequence>
<name>A0ABQ5ET73_9ASTR</name>
<protein>
    <recommendedName>
        <fullName evidence="4">Reverse transcriptase domain-containing protein</fullName>
    </recommendedName>
</protein>
<accession>A0ABQ5ET73</accession>
<evidence type="ECO:0008006" key="4">
    <source>
        <dbReference type="Google" id="ProtNLM"/>
    </source>
</evidence>